<organism evidence="2 3">
    <name type="scientific">Neptunicoccus cionae</name>
    <dbReference type="NCBI Taxonomy" id="2035344"/>
    <lineage>
        <taxon>Bacteria</taxon>
        <taxon>Pseudomonadati</taxon>
        <taxon>Pseudomonadota</taxon>
        <taxon>Alphaproteobacteria</taxon>
        <taxon>Rhodobacterales</taxon>
        <taxon>Paracoccaceae</taxon>
        <taxon>Neptunicoccus</taxon>
    </lineage>
</organism>
<gene>
    <name evidence="2" type="ORF">GCM10011498_08210</name>
</gene>
<evidence type="ECO:0000256" key="1">
    <source>
        <dbReference type="SAM" id="SignalP"/>
    </source>
</evidence>
<keyword evidence="3" id="KW-1185">Reference proteome</keyword>
<evidence type="ECO:0008006" key="4">
    <source>
        <dbReference type="Google" id="ProtNLM"/>
    </source>
</evidence>
<feature type="signal peptide" evidence="1">
    <location>
        <begin position="1"/>
        <end position="23"/>
    </location>
</feature>
<feature type="chain" id="PRO_5036931653" description="Autotransporter domain-containing protein" evidence="1">
    <location>
        <begin position="24"/>
        <end position="396"/>
    </location>
</feature>
<dbReference type="Proteomes" id="UP000628017">
    <property type="component" value="Unassembled WGS sequence"/>
</dbReference>
<comment type="caution">
    <text evidence="2">The sequence shown here is derived from an EMBL/GenBank/DDBJ whole genome shotgun (WGS) entry which is preliminary data.</text>
</comment>
<keyword evidence="1" id="KW-0732">Signal</keyword>
<evidence type="ECO:0000313" key="2">
    <source>
        <dbReference type="EMBL" id="GGA10483.1"/>
    </source>
</evidence>
<dbReference type="EMBL" id="BMKA01000001">
    <property type="protein sequence ID" value="GGA10483.1"/>
    <property type="molecule type" value="Genomic_DNA"/>
</dbReference>
<reference evidence="2" key="2">
    <citation type="submission" date="2020-09" db="EMBL/GenBank/DDBJ databases">
        <authorList>
            <person name="Sun Q."/>
            <person name="Zhou Y."/>
        </authorList>
    </citation>
    <scope>NUCLEOTIDE SEQUENCE</scope>
    <source>
        <strain evidence="2">CGMCC 1.15880</strain>
    </source>
</reference>
<proteinExistence type="predicted"/>
<reference evidence="2" key="1">
    <citation type="journal article" date="2014" name="Int. J. Syst. Evol. Microbiol.">
        <title>Complete genome sequence of Corynebacterium casei LMG S-19264T (=DSM 44701T), isolated from a smear-ripened cheese.</title>
        <authorList>
            <consortium name="US DOE Joint Genome Institute (JGI-PGF)"/>
            <person name="Walter F."/>
            <person name="Albersmeier A."/>
            <person name="Kalinowski J."/>
            <person name="Ruckert C."/>
        </authorList>
    </citation>
    <scope>NUCLEOTIDE SEQUENCE</scope>
    <source>
        <strain evidence="2">CGMCC 1.15880</strain>
    </source>
</reference>
<protein>
    <recommendedName>
        <fullName evidence="4">Autotransporter domain-containing protein</fullName>
    </recommendedName>
</protein>
<dbReference type="RefSeq" id="WP_188671161.1">
    <property type="nucleotide sequence ID" value="NZ_BMKA01000001.1"/>
</dbReference>
<sequence length="396" mass="42302">MFLCRKSIAMLCLLYASGSGVVAQSVSSTAFDTVEEAITALGTQTYQTIRASYTETASATFTFAAPSETLTLRYRQDNTSVALRDDNGELISRFDGGTRSESEALLAQFLRERYASDPEALKLTVANTPGDPVAGNPVSLMARMADASFTSGTDVGPSPLTGGSRARGTASYNHLGISLQTGRYSGTGFSANVTSLPLSFAMPLDDPRWAIKINAPLSFSTINGEDYVSGSVGVGLRMPVTDNWAVTPEVRIGALRDSSRGLTTRLANVSLMSNYRVDMRNGYGLVFGNALTYSTSLGSGNSGYDLSNTINKNGVELSGPFQRSLYGLPTSWQFSLVHTKVGGTPTYIDEWTDVSLSLGTIGSKNGVTWDSVRVGLTYTHANRGVRGLNINFGYEF</sequence>
<name>A0A916QV23_9RHOB</name>
<evidence type="ECO:0000313" key="3">
    <source>
        <dbReference type="Proteomes" id="UP000628017"/>
    </source>
</evidence>
<accession>A0A916QV23</accession>
<dbReference type="AlphaFoldDB" id="A0A916QV23"/>